<dbReference type="EMBL" id="AP024488">
    <property type="protein sequence ID" value="BCS97356.1"/>
    <property type="molecule type" value="Genomic_DNA"/>
</dbReference>
<keyword evidence="3" id="KW-1185">Reference proteome</keyword>
<organism evidence="2 3">
    <name type="scientific">Desulfoluna limicola</name>
    <dbReference type="NCBI Taxonomy" id="2810562"/>
    <lineage>
        <taxon>Bacteria</taxon>
        <taxon>Pseudomonadati</taxon>
        <taxon>Thermodesulfobacteriota</taxon>
        <taxon>Desulfobacteria</taxon>
        <taxon>Desulfobacterales</taxon>
        <taxon>Desulfolunaceae</taxon>
        <taxon>Desulfoluna</taxon>
    </lineage>
</organism>
<dbReference type="RefSeq" id="WP_236888786.1">
    <property type="nucleotide sequence ID" value="NZ_AP024488.1"/>
</dbReference>
<sequence length="91" mass="10023">MNRLFVFGSISMMAGLLLLVMKTLARMMPGDPTRFDYTLKTMLGPDRLAWVDTISISGLQSAASWMAGAPLFLLFFIVGLLLIFGSGFKKD</sequence>
<keyword evidence="1" id="KW-1133">Transmembrane helix</keyword>
<accession>A0ABM7PIE3</accession>
<proteinExistence type="predicted"/>
<evidence type="ECO:0000256" key="1">
    <source>
        <dbReference type="SAM" id="Phobius"/>
    </source>
</evidence>
<feature type="transmembrane region" description="Helical" evidence="1">
    <location>
        <begin position="62"/>
        <end position="84"/>
    </location>
</feature>
<reference evidence="2 3" key="1">
    <citation type="submission" date="2021-02" db="EMBL/GenBank/DDBJ databases">
        <title>Complete genome of Desulfoluna sp. strain ASN36.</title>
        <authorList>
            <person name="Takahashi A."/>
            <person name="Kojima H."/>
            <person name="Fukui M."/>
        </authorList>
    </citation>
    <scope>NUCLEOTIDE SEQUENCE [LARGE SCALE GENOMIC DNA]</scope>
    <source>
        <strain evidence="2 3">ASN36</strain>
    </source>
</reference>
<protein>
    <submittedName>
        <fullName evidence="2">Uncharacterized protein</fullName>
    </submittedName>
</protein>
<gene>
    <name evidence="2" type="ORF">DSLASN_29880</name>
</gene>
<keyword evidence="1" id="KW-0472">Membrane</keyword>
<name>A0ABM7PIE3_9BACT</name>
<dbReference type="Proteomes" id="UP001320148">
    <property type="component" value="Chromosome"/>
</dbReference>
<evidence type="ECO:0000313" key="3">
    <source>
        <dbReference type="Proteomes" id="UP001320148"/>
    </source>
</evidence>
<keyword evidence="1" id="KW-0812">Transmembrane</keyword>
<evidence type="ECO:0000313" key="2">
    <source>
        <dbReference type="EMBL" id="BCS97356.1"/>
    </source>
</evidence>